<dbReference type="SUPFAM" id="SSF53335">
    <property type="entry name" value="S-adenosyl-L-methionine-dependent methyltransferases"/>
    <property type="match status" value="1"/>
</dbReference>
<organism evidence="2 3">
    <name type="scientific">Pukyongiella litopenaei</name>
    <dbReference type="NCBI Taxonomy" id="2605946"/>
    <lineage>
        <taxon>Bacteria</taxon>
        <taxon>Pseudomonadati</taxon>
        <taxon>Pseudomonadota</taxon>
        <taxon>Alphaproteobacteria</taxon>
        <taxon>Rhodobacterales</taxon>
        <taxon>Paracoccaceae</taxon>
        <taxon>Pukyongiella</taxon>
    </lineage>
</organism>
<keyword evidence="2" id="KW-0489">Methyltransferase</keyword>
<dbReference type="PANTHER" id="PTHR42912">
    <property type="entry name" value="METHYLTRANSFERASE"/>
    <property type="match status" value="1"/>
</dbReference>
<dbReference type="PANTHER" id="PTHR42912:SF80">
    <property type="entry name" value="METHYLTRANSFERASE DOMAIN-CONTAINING PROTEIN"/>
    <property type="match status" value="1"/>
</dbReference>
<dbReference type="Proteomes" id="UP000237655">
    <property type="component" value="Chromosome"/>
</dbReference>
<dbReference type="Pfam" id="PF08241">
    <property type="entry name" value="Methyltransf_11"/>
    <property type="match status" value="1"/>
</dbReference>
<dbReference type="EMBL" id="CP027665">
    <property type="protein sequence ID" value="AVO37532.1"/>
    <property type="molecule type" value="Genomic_DNA"/>
</dbReference>
<keyword evidence="3" id="KW-1185">Reference proteome</keyword>
<dbReference type="CDD" id="cd02440">
    <property type="entry name" value="AdoMet_MTases"/>
    <property type="match status" value="1"/>
</dbReference>
<dbReference type="GO" id="GO:0032259">
    <property type="term" value="P:methylation"/>
    <property type="evidence" value="ECO:0007669"/>
    <property type="project" value="UniProtKB-KW"/>
</dbReference>
<accession>A0A2S0MNR0</accession>
<dbReference type="KEGG" id="thas:C6Y53_07305"/>
<reference evidence="3" key="1">
    <citation type="submission" date="2018-03" db="EMBL/GenBank/DDBJ databases">
        <title>Genomic analysis of the strain SH-1 isolated from shrimp intestine.</title>
        <authorList>
            <person name="Kim Y.-S."/>
            <person name="Kim S.-E."/>
            <person name="Kim K.-H."/>
        </authorList>
    </citation>
    <scope>NUCLEOTIDE SEQUENCE [LARGE SCALE GENOMIC DNA]</scope>
    <source>
        <strain evidence="3">SH-1</strain>
    </source>
</reference>
<proteinExistence type="predicted"/>
<dbReference type="InterPro" id="IPR013216">
    <property type="entry name" value="Methyltransf_11"/>
</dbReference>
<name>A0A2S0MNR0_9RHOB</name>
<protein>
    <submittedName>
        <fullName evidence="2">Methyltransferase domain-containing protein</fullName>
    </submittedName>
</protein>
<sequence length="283" mass="30058">MTIEPMGEAMATATATAGQVSGSAAEIYDEFFVPALFGQWAEPLCDAADLGANSQVLDVACGTGATTRVVANRIRSGGRVVGLDRNVGMLAVARSYAGDIEWIEGLAEDLPFAANTFDIVLCQFGLMFFDDRTRALAEMRCVVRPGGRIALTVWADVAASPGYADMIRLVEAMFGNDAADALRAPFVLGRKPLLKELLDEGGLTGAAINTVSGVARFASIREWVRMDVRGWTMSEFIDDAGFEALIAEAETRLGHFSAADGSIAFPAPALSPRTKTPPIRDTS</sequence>
<evidence type="ECO:0000259" key="1">
    <source>
        <dbReference type="Pfam" id="PF08241"/>
    </source>
</evidence>
<dbReference type="InterPro" id="IPR050508">
    <property type="entry name" value="Methyltransf_Superfamily"/>
</dbReference>
<dbReference type="AlphaFoldDB" id="A0A2S0MNR0"/>
<dbReference type="GO" id="GO:0008757">
    <property type="term" value="F:S-adenosylmethionine-dependent methyltransferase activity"/>
    <property type="evidence" value="ECO:0007669"/>
    <property type="project" value="InterPro"/>
</dbReference>
<keyword evidence="2" id="KW-0808">Transferase</keyword>
<gene>
    <name evidence="2" type="ORF">C6Y53_07305</name>
</gene>
<feature type="domain" description="Methyltransferase type 11" evidence="1">
    <location>
        <begin position="57"/>
        <end position="150"/>
    </location>
</feature>
<evidence type="ECO:0000313" key="2">
    <source>
        <dbReference type="EMBL" id="AVO37532.1"/>
    </source>
</evidence>
<dbReference type="InterPro" id="IPR029063">
    <property type="entry name" value="SAM-dependent_MTases_sf"/>
</dbReference>
<evidence type="ECO:0000313" key="3">
    <source>
        <dbReference type="Proteomes" id="UP000237655"/>
    </source>
</evidence>
<dbReference type="Gene3D" id="3.40.50.150">
    <property type="entry name" value="Vaccinia Virus protein VP39"/>
    <property type="match status" value="1"/>
</dbReference>